<dbReference type="PANTHER" id="PTHR48112">
    <property type="entry name" value="HIGH MOBILITY GROUP PROTEIN DSP1"/>
    <property type="match status" value="1"/>
</dbReference>
<dbReference type="Gene3D" id="1.10.30.10">
    <property type="entry name" value="High mobility group box domain"/>
    <property type="match status" value="1"/>
</dbReference>
<evidence type="ECO:0000256" key="2">
    <source>
        <dbReference type="PROSITE-ProRule" id="PRU00267"/>
    </source>
</evidence>
<dbReference type="SUPFAM" id="SSF47095">
    <property type="entry name" value="HMG-box"/>
    <property type="match status" value="1"/>
</dbReference>
<dbReference type="GO" id="GO:0003677">
    <property type="term" value="F:DNA binding"/>
    <property type="evidence" value="ECO:0007669"/>
    <property type="project" value="UniProtKB-UniRule"/>
</dbReference>
<sequence length="86" mass="9584">MAPKATKKAKDPNAPKRPLSAYFLYLNEHRPRFVAQGLKVTEIAKAASVEWKALSPQQKAKYEDQAAEAKAKYEGDKAKYEASKST</sequence>
<name>A0A914E1D6_9BILA</name>
<feature type="DNA-binding region" description="HMG box" evidence="2">
    <location>
        <begin position="15"/>
        <end position="81"/>
    </location>
</feature>
<dbReference type="Pfam" id="PF00505">
    <property type="entry name" value="HMG_box"/>
    <property type="match status" value="1"/>
</dbReference>
<dbReference type="InterPro" id="IPR009071">
    <property type="entry name" value="HMG_box_dom"/>
</dbReference>
<dbReference type="WBParaSite" id="ACRNAN_scaffold5108.g11266.t1">
    <property type="protein sequence ID" value="ACRNAN_scaffold5108.g11266.t1"/>
    <property type="gene ID" value="ACRNAN_scaffold5108.g11266"/>
</dbReference>
<dbReference type="GO" id="GO:0005634">
    <property type="term" value="C:nucleus"/>
    <property type="evidence" value="ECO:0007669"/>
    <property type="project" value="UniProtKB-UniRule"/>
</dbReference>
<dbReference type="PROSITE" id="PS50118">
    <property type="entry name" value="HMG_BOX_2"/>
    <property type="match status" value="1"/>
</dbReference>
<protein>
    <submittedName>
        <fullName evidence="5">HMG box domain-containing protein</fullName>
    </submittedName>
</protein>
<evidence type="ECO:0000259" key="3">
    <source>
        <dbReference type="PROSITE" id="PS50118"/>
    </source>
</evidence>
<keyword evidence="2" id="KW-0539">Nucleus</keyword>
<reference evidence="5" key="1">
    <citation type="submission" date="2022-11" db="UniProtKB">
        <authorList>
            <consortium name="WormBaseParasite"/>
        </authorList>
    </citation>
    <scope>IDENTIFICATION</scope>
</reference>
<dbReference type="SMART" id="SM00398">
    <property type="entry name" value="HMG"/>
    <property type="match status" value="1"/>
</dbReference>
<dbReference type="InterPro" id="IPR050342">
    <property type="entry name" value="HMGB"/>
</dbReference>
<dbReference type="AlphaFoldDB" id="A0A914E1D6"/>
<evidence type="ECO:0000313" key="4">
    <source>
        <dbReference type="Proteomes" id="UP000887540"/>
    </source>
</evidence>
<organism evidence="4 5">
    <name type="scientific">Acrobeloides nanus</name>
    <dbReference type="NCBI Taxonomy" id="290746"/>
    <lineage>
        <taxon>Eukaryota</taxon>
        <taxon>Metazoa</taxon>
        <taxon>Ecdysozoa</taxon>
        <taxon>Nematoda</taxon>
        <taxon>Chromadorea</taxon>
        <taxon>Rhabditida</taxon>
        <taxon>Tylenchina</taxon>
        <taxon>Cephalobomorpha</taxon>
        <taxon>Cephaloboidea</taxon>
        <taxon>Cephalobidae</taxon>
        <taxon>Acrobeloides</taxon>
    </lineage>
</organism>
<feature type="domain" description="HMG box" evidence="3">
    <location>
        <begin position="15"/>
        <end position="81"/>
    </location>
</feature>
<evidence type="ECO:0000313" key="5">
    <source>
        <dbReference type="WBParaSite" id="ACRNAN_scaffold5108.g11266.t1"/>
    </source>
</evidence>
<evidence type="ECO:0000256" key="1">
    <source>
        <dbReference type="ARBA" id="ARBA00023125"/>
    </source>
</evidence>
<keyword evidence="1 2" id="KW-0238">DNA-binding</keyword>
<dbReference type="InterPro" id="IPR036910">
    <property type="entry name" value="HMG_box_dom_sf"/>
</dbReference>
<keyword evidence="4" id="KW-1185">Reference proteome</keyword>
<dbReference type="Proteomes" id="UP000887540">
    <property type="component" value="Unplaced"/>
</dbReference>
<accession>A0A914E1D6</accession>
<proteinExistence type="predicted"/>